<proteinExistence type="predicted"/>
<reference evidence="2" key="1">
    <citation type="submission" date="2020-08" db="EMBL/GenBank/DDBJ databases">
        <title>Whole genome shotgun sequence of Polymorphospora rubra NBRC 101157.</title>
        <authorList>
            <person name="Komaki H."/>
            <person name="Tamura T."/>
        </authorList>
    </citation>
    <scope>NUCLEOTIDE SEQUENCE</scope>
    <source>
        <strain evidence="2">NBRC 101157</strain>
    </source>
</reference>
<protein>
    <recommendedName>
        <fullName evidence="1">Methyltransferase type 11 domain-containing protein</fullName>
    </recommendedName>
</protein>
<evidence type="ECO:0000313" key="2">
    <source>
        <dbReference type="EMBL" id="BCJ67915.1"/>
    </source>
</evidence>
<dbReference type="GO" id="GO:0008757">
    <property type="term" value="F:S-adenosylmethionine-dependent methyltransferase activity"/>
    <property type="evidence" value="ECO:0007669"/>
    <property type="project" value="InterPro"/>
</dbReference>
<keyword evidence="3" id="KW-1185">Reference proteome</keyword>
<feature type="domain" description="Methyltransferase type 11" evidence="1">
    <location>
        <begin position="48"/>
        <end position="139"/>
    </location>
</feature>
<dbReference type="Pfam" id="PF08241">
    <property type="entry name" value="Methyltransf_11"/>
    <property type="match status" value="1"/>
</dbReference>
<name>A0A810N957_9ACTN</name>
<gene>
    <name evidence="2" type="ORF">Prubr_49360</name>
</gene>
<dbReference type="RefSeq" id="WP_212817158.1">
    <property type="nucleotide sequence ID" value="NZ_AP023359.1"/>
</dbReference>
<dbReference type="Proteomes" id="UP000680866">
    <property type="component" value="Chromosome"/>
</dbReference>
<dbReference type="PANTHER" id="PTHR43591">
    <property type="entry name" value="METHYLTRANSFERASE"/>
    <property type="match status" value="1"/>
</dbReference>
<dbReference type="PANTHER" id="PTHR43591:SF99">
    <property type="entry name" value="OS06G0646000 PROTEIN"/>
    <property type="match status" value="1"/>
</dbReference>
<dbReference type="Gene3D" id="3.40.50.150">
    <property type="entry name" value="Vaccinia Virus protein VP39"/>
    <property type="match status" value="1"/>
</dbReference>
<organism evidence="2 3">
    <name type="scientific">Polymorphospora rubra</name>
    <dbReference type="NCBI Taxonomy" id="338584"/>
    <lineage>
        <taxon>Bacteria</taxon>
        <taxon>Bacillati</taxon>
        <taxon>Actinomycetota</taxon>
        <taxon>Actinomycetes</taxon>
        <taxon>Micromonosporales</taxon>
        <taxon>Micromonosporaceae</taxon>
        <taxon>Polymorphospora</taxon>
    </lineage>
</organism>
<dbReference type="InterPro" id="IPR029063">
    <property type="entry name" value="SAM-dependent_MTases_sf"/>
</dbReference>
<dbReference type="KEGG" id="pry:Prubr_49360"/>
<accession>A0A810N957</accession>
<dbReference type="CDD" id="cd02440">
    <property type="entry name" value="AdoMet_MTases"/>
    <property type="match status" value="1"/>
</dbReference>
<dbReference type="EMBL" id="AP023359">
    <property type="protein sequence ID" value="BCJ67915.1"/>
    <property type="molecule type" value="Genomic_DNA"/>
</dbReference>
<sequence>MLDEVNIRHRAAYDEIADRFAKVNAEMPASYLGLAEEFGKLAGDGPILDLGCGAGRDMAFWADRGHRVVGLDLSLGMLRQAAARSGQPLTQADMRGLPFRDGVFVGVWCSASLLHLPKALAPVVLAEVARVLRPGGVLMVALKEGGGEGWEDESFWNASGGVTRFFARYAPAEVDALLAVDFDTRLRRRHTSEIGVAWLTHLAVRSH</sequence>
<evidence type="ECO:0000313" key="3">
    <source>
        <dbReference type="Proteomes" id="UP000680866"/>
    </source>
</evidence>
<dbReference type="InterPro" id="IPR013216">
    <property type="entry name" value="Methyltransf_11"/>
</dbReference>
<evidence type="ECO:0000259" key="1">
    <source>
        <dbReference type="Pfam" id="PF08241"/>
    </source>
</evidence>
<dbReference type="AlphaFoldDB" id="A0A810N957"/>
<dbReference type="SUPFAM" id="SSF53335">
    <property type="entry name" value="S-adenosyl-L-methionine-dependent methyltransferases"/>
    <property type="match status" value="1"/>
</dbReference>